<proteinExistence type="predicted"/>
<evidence type="ECO:0000256" key="1">
    <source>
        <dbReference type="SAM" id="SignalP"/>
    </source>
</evidence>
<evidence type="ECO:0000313" key="2">
    <source>
        <dbReference type="EMBL" id="SDZ32726.1"/>
    </source>
</evidence>
<evidence type="ECO:0000313" key="3">
    <source>
        <dbReference type="Proteomes" id="UP000198891"/>
    </source>
</evidence>
<name>A0A1H3S3Y2_9MICO</name>
<feature type="chain" id="PRO_5011530201" description="Secreted protein" evidence="1">
    <location>
        <begin position="34"/>
        <end position="209"/>
    </location>
</feature>
<keyword evidence="3" id="KW-1185">Reference proteome</keyword>
<keyword evidence="1" id="KW-0732">Signal</keyword>
<gene>
    <name evidence="2" type="ORF">SAMN05216554_3293</name>
</gene>
<accession>A0A1H3S3Y2</accession>
<reference evidence="2 3" key="1">
    <citation type="submission" date="2016-10" db="EMBL/GenBank/DDBJ databases">
        <authorList>
            <person name="de Groot N.N."/>
        </authorList>
    </citation>
    <scope>NUCLEOTIDE SEQUENCE [LARGE SCALE GENOMIC DNA]</scope>
    <source>
        <strain evidence="2 3">CGMCC 4.3491</strain>
    </source>
</reference>
<protein>
    <recommendedName>
        <fullName evidence="4">Secreted protein</fullName>
    </recommendedName>
</protein>
<feature type="signal peptide" evidence="1">
    <location>
        <begin position="1"/>
        <end position="33"/>
    </location>
</feature>
<dbReference type="AlphaFoldDB" id="A0A1H3S3Y2"/>
<organism evidence="2 3">
    <name type="scientific">Herbiconiux ginsengi</name>
    <dbReference type="NCBI Taxonomy" id="381665"/>
    <lineage>
        <taxon>Bacteria</taxon>
        <taxon>Bacillati</taxon>
        <taxon>Actinomycetota</taxon>
        <taxon>Actinomycetes</taxon>
        <taxon>Micrococcales</taxon>
        <taxon>Microbacteriaceae</taxon>
        <taxon>Herbiconiux</taxon>
    </lineage>
</organism>
<dbReference type="EMBL" id="FNPZ01000003">
    <property type="protein sequence ID" value="SDZ32726.1"/>
    <property type="molecule type" value="Genomic_DNA"/>
</dbReference>
<evidence type="ECO:0008006" key="4">
    <source>
        <dbReference type="Google" id="ProtNLM"/>
    </source>
</evidence>
<sequence length="209" mass="21394">MKRTRGNTNRLAITAAIIGATMIALTAAPAAFASQNDSSEGGQSSTGTLDPLTYEGSVIVATTAGDVLTTVHAGELPEVAASIRARVAAGTLDPTTAGEADGVQPLKSGGCHDWANAVAGAFSYAESTTGCAVIGYPGYNRVYNWSNKSGVQLCVQAKSFKSPGGMAWTAIGCQGGKDVSVSWGNTFAYTQVRGQSLSSVTGAAYIWWD</sequence>
<dbReference type="Proteomes" id="UP000198891">
    <property type="component" value="Unassembled WGS sequence"/>
</dbReference>